<dbReference type="PANTHER" id="PTHR43630">
    <property type="entry name" value="POLY-BETA-1,6-N-ACETYL-D-GLUCOSAMINE SYNTHASE"/>
    <property type="match status" value="1"/>
</dbReference>
<evidence type="ECO:0000313" key="4">
    <source>
        <dbReference type="Proteomes" id="UP000712673"/>
    </source>
</evidence>
<organism evidence="3 4">
    <name type="scientific">Tectimicrobiota bacterium</name>
    <dbReference type="NCBI Taxonomy" id="2528274"/>
    <lineage>
        <taxon>Bacteria</taxon>
        <taxon>Pseudomonadati</taxon>
        <taxon>Nitrospinota/Tectimicrobiota group</taxon>
        <taxon>Candidatus Tectimicrobiota</taxon>
    </lineage>
</organism>
<dbReference type="PANTHER" id="PTHR43630:SF2">
    <property type="entry name" value="GLYCOSYLTRANSFERASE"/>
    <property type="match status" value="1"/>
</dbReference>
<evidence type="ECO:0000313" key="3">
    <source>
        <dbReference type="EMBL" id="MBM3226526.1"/>
    </source>
</evidence>
<feature type="non-terminal residue" evidence="3">
    <location>
        <position position="194"/>
    </location>
</feature>
<dbReference type="AlphaFoldDB" id="A0A937W7N8"/>
<dbReference type="Gene3D" id="3.90.550.10">
    <property type="entry name" value="Spore Coat Polysaccharide Biosynthesis Protein SpsA, Chain A"/>
    <property type="match status" value="1"/>
</dbReference>
<dbReference type="InterPro" id="IPR029044">
    <property type="entry name" value="Nucleotide-diphossugar_trans"/>
</dbReference>
<dbReference type="Proteomes" id="UP000712673">
    <property type="component" value="Unassembled WGS sequence"/>
</dbReference>
<proteinExistence type="inferred from homology"/>
<dbReference type="EMBL" id="VGLS01000943">
    <property type="protein sequence ID" value="MBM3226526.1"/>
    <property type="molecule type" value="Genomic_DNA"/>
</dbReference>
<sequence>MNATPLSVCIITHNEEDNLPRCLASVRFADEIVVVDSESTDRTVAIAQQAGCRIISQAFLGYVAQKNLAVRQASHQWVLCLDADEWLRPGAATRIREALATRTPDIAGYTLKRHTYYLGDWVNHGGWWPEYKIRLFDRAQGQWCGNALHEGVHLNGRVAPLEVEIGHRSYRNMAHHFSKLNTYTTLMAEDLHAR</sequence>
<gene>
    <name evidence="3" type="ORF">FJZ47_22410</name>
</gene>
<evidence type="ECO:0000259" key="2">
    <source>
        <dbReference type="Pfam" id="PF00535"/>
    </source>
</evidence>
<name>A0A937W7N8_UNCTE</name>
<protein>
    <submittedName>
        <fullName evidence="3">Glycosyltransferase family 2 protein</fullName>
    </submittedName>
</protein>
<dbReference type="Pfam" id="PF00535">
    <property type="entry name" value="Glycos_transf_2"/>
    <property type="match status" value="1"/>
</dbReference>
<dbReference type="SUPFAM" id="SSF53448">
    <property type="entry name" value="Nucleotide-diphospho-sugar transferases"/>
    <property type="match status" value="1"/>
</dbReference>
<evidence type="ECO:0000256" key="1">
    <source>
        <dbReference type="ARBA" id="ARBA00038494"/>
    </source>
</evidence>
<dbReference type="CDD" id="cd02511">
    <property type="entry name" value="Beta4Glucosyltransferase"/>
    <property type="match status" value="1"/>
</dbReference>
<reference evidence="3" key="1">
    <citation type="submission" date="2019-03" db="EMBL/GenBank/DDBJ databases">
        <title>Lake Tanganyika Metagenome-Assembled Genomes (MAGs).</title>
        <authorList>
            <person name="Tran P."/>
        </authorList>
    </citation>
    <scope>NUCLEOTIDE SEQUENCE</scope>
    <source>
        <strain evidence="3">K_DeepCast_65m_m2_066</strain>
    </source>
</reference>
<comment type="similarity">
    <text evidence="1">Belongs to the glycosyltransferase 2 family. WaaE/KdtX subfamily.</text>
</comment>
<comment type="caution">
    <text evidence="3">The sequence shown here is derived from an EMBL/GenBank/DDBJ whole genome shotgun (WGS) entry which is preliminary data.</text>
</comment>
<dbReference type="InterPro" id="IPR001173">
    <property type="entry name" value="Glyco_trans_2-like"/>
</dbReference>
<accession>A0A937W7N8</accession>
<feature type="domain" description="Glycosyltransferase 2-like" evidence="2">
    <location>
        <begin position="7"/>
        <end position="137"/>
    </location>
</feature>